<keyword evidence="11" id="KW-1185">Reference proteome</keyword>
<dbReference type="InterPro" id="IPR050326">
    <property type="entry name" value="NAD_dep_DNA_ligaseB"/>
</dbReference>
<comment type="caution">
    <text evidence="10">The sequence shown here is derived from an EMBL/GenBank/DDBJ whole genome shotgun (WGS) entry which is preliminary data.</text>
</comment>
<evidence type="ECO:0000256" key="7">
    <source>
        <dbReference type="HAMAP-Rule" id="MF_01587"/>
    </source>
</evidence>
<dbReference type="NCBIfam" id="NF005987">
    <property type="entry name" value="PRK08097.1"/>
    <property type="match status" value="1"/>
</dbReference>
<keyword evidence="3 7" id="KW-0227">DNA damage</keyword>
<accession>A0ABT5Q364</accession>
<evidence type="ECO:0000256" key="1">
    <source>
        <dbReference type="ARBA" id="ARBA00022598"/>
    </source>
</evidence>
<dbReference type="SUPFAM" id="SSF56091">
    <property type="entry name" value="DNA ligase/mRNA capping enzyme, catalytic domain"/>
    <property type="match status" value="1"/>
</dbReference>
<sequence>MLPMLPRLFLLLLALAALPAQAQCPDWPTSQANLEITALQQQLKNWDTRYHRHGQSPVADELYDQSRQRLANLRHCFPQIPVTADRPLLDARGSIPHPIAHTGVEKLPDDNAVQLWLKGREGVWAQPKIDGVAVTLIYRQGRFHQALSRGDGLLGHDWSASARQIPAIPKQLPQPVDLLLQGELYQRLEQHIQSRAGSLNARSRVAGWLARKHLSRAEAQQIGLFVWDWPQGPAILSERLEQLAQLGFPEGGEYSRPITGFSEARQWREHWYRSPLPFASDGIILRQSQRPAAERWQAKAPHWIAAWKYPYAQALAHVRQVRFRIGRTGRITPLLDIEPVTLDDRQIRRVSVGSLQRWRALDIAPGDQVAISLAGLTIPRLESVILRSPQRQAIQAPAQEDFHGLSCWQPSPGCESQFLARLTWLSSKQGLDLQNIGERTWSRLIETGRIKGLLDWLTLDQAELANIAGFGKRSSSRLLESLHRARQQPFPRWLKSLGLPPSGSADLSGPWQTLALKSSQDWQDEAGIGAERAAQLTAFFRDPQVLALRATLSEAGIEGF</sequence>
<dbReference type="SUPFAM" id="SSF47781">
    <property type="entry name" value="RuvA domain 2-like"/>
    <property type="match status" value="1"/>
</dbReference>
<dbReference type="Gene3D" id="3.30.470.30">
    <property type="entry name" value="DNA ligase/mRNA capping enzyme"/>
    <property type="match status" value="1"/>
</dbReference>
<dbReference type="InterPro" id="IPR020923">
    <property type="entry name" value="DNA_ligase_B"/>
</dbReference>
<feature type="chain" id="PRO_5046350991" description="DNA ligase B" evidence="8">
    <location>
        <begin position="23"/>
        <end position="560"/>
    </location>
</feature>
<keyword evidence="8" id="KW-0732">Signal</keyword>
<dbReference type="SUPFAM" id="SSF50249">
    <property type="entry name" value="Nucleic acid-binding proteins"/>
    <property type="match status" value="1"/>
</dbReference>
<dbReference type="RefSeq" id="WP_273922843.1">
    <property type="nucleotide sequence ID" value="NZ_JAMDGR010000003.1"/>
</dbReference>
<feature type="domain" description="NAD-dependent DNA ligase N-terminal" evidence="9">
    <location>
        <begin position="31"/>
        <end position="430"/>
    </location>
</feature>
<organism evidence="10 11">
    <name type="scientific">Pseudomonas idahonensis</name>
    <dbReference type="NCBI Taxonomy" id="2942628"/>
    <lineage>
        <taxon>Bacteria</taxon>
        <taxon>Pseudomonadati</taxon>
        <taxon>Pseudomonadota</taxon>
        <taxon>Gammaproteobacteria</taxon>
        <taxon>Pseudomonadales</taxon>
        <taxon>Pseudomonadaceae</taxon>
        <taxon>Pseudomonas</taxon>
    </lineage>
</organism>
<dbReference type="InterPro" id="IPR004150">
    <property type="entry name" value="NAD_DNA_ligase_OB"/>
</dbReference>
<feature type="active site" description="N6-AMP-lysine intermediate" evidence="7">
    <location>
        <position position="128"/>
    </location>
</feature>
<dbReference type="PIRSF" id="PIRSF001604">
    <property type="entry name" value="LigA"/>
    <property type="match status" value="1"/>
</dbReference>
<evidence type="ECO:0000313" key="11">
    <source>
        <dbReference type="Proteomes" id="UP001217610"/>
    </source>
</evidence>
<dbReference type="InterPro" id="IPR013839">
    <property type="entry name" value="DNAligase_adenylation"/>
</dbReference>
<dbReference type="Gene3D" id="1.10.150.20">
    <property type="entry name" value="5' to 3' exonuclease, C-terminal subdomain"/>
    <property type="match status" value="1"/>
</dbReference>
<dbReference type="InterPro" id="IPR012340">
    <property type="entry name" value="NA-bd_OB-fold"/>
</dbReference>
<comment type="similarity">
    <text evidence="7">Belongs to the NAD-dependent DNA ligase family. LigB subfamily.</text>
</comment>
<dbReference type="InterPro" id="IPR001679">
    <property type="entry name" value="DNA_ligase"/>
</dbReference>
<dbReference type="EC" id="6.5.1.2" evidence="7"/>
<dbReference type="Gene3D" id="2.40.50.140">
    <property type="entry name" value="Nucleic acid-binding proteins"/>
    <property type="match status" value="1"/>
</dbReference>
<feature type="signal peptide" evidence="8">
    <location>
        <begin position="1"/>
        <end position="22"/>
    </location>
</feature>
<dbReference type="HAMAP" id="MF_01587">
    <property type="entry name" value="DNA_ligase_B"/>
    <property type="match status" value="1"/>
</dbReference>
<evidence type="ECO:0000259" key="9">
    <source>
        <dbReference type="SMART" id="SM00532"/>
    </source>
</evidence>
<keyword evidence="2 7" id="KW-0235">DNA replication</keyword>
<dbReference type="GO" id="GO:0003911">
    <property type="term" value="F:DNA ligase (NAD+) activity"/>
    <property type="evidence" value="ECO:0007669"/>
    <property type="project" value="UniProtKB-EC"/>
</dbReference>
<evidence type="ECO:0000256" key="5">
    <source>
        <dbReference type="ARBA" id="ARBA00023204"/>
    </source>
</evidence>
<evidence type="ECO:0000313" key="10">
    <source>
        <dbReference type="EMBL" id="MDD1148624.1"/>
    </source>
</evidence>
<dbReference type="PANTHER" id="PTHR47810">
    <property type="entry name" value="DNA LIGASE"/>
    <property type="match status" value="1"/>
</dbReference>
<evidence type="ECO:0000256" key="6">
    <source>
        <dbReference type="ARBA" id="ARBA00034005"/>
    </source>
</evidence>
<dbReference type="PANTHER" id="PTHR47810:SF1">
    <property type="entry name" value="DNA LIGASE B"/>
    <property type="match status" value="1"/>
</dbReference>
<dbReference type="Pfam" id="PF01653">
    <property type="entry name" value="DNA_ligase_aden"/>
    <property type="match status" value="1"/>
</dbReference>
<keyword evidence="5 7" id="KW-0234">DNA repair</keyword>
<comment type="function">
    <text evidence="7">Catalyzes the formation of phosphodiester linkages between 5'-phosphoryl and 3'-hydroxyl groups in double-stranded DNA using NAD as a coenzyme and as the energy source for the reaction.</text>
</comment>
<dbReference type="Proteomes" id="UP001217610">
    <property type="component" value="Unassembled WGS sequence"/>
</dbReference>
<evidence type="ECO:0000256" key="2">
    <source>
        <dbReference type="ARBA" id="ARBA00022705"/>
    </source>
</evidence>
<dbReference type="Gene3D" id="1.10.287.610">
    <property type="entry name" value="Helix hairpin bin"/>
    <property type="match status" value="1"/>
</dbReference>
<evidence type="ECO:0000256" key="8">
    <source>
        <dbReference type="SAM" id="SignalP"/>
    </source>
</evidence>
<protein>
    <recommendedName>
        <fullName evidence="7">DNA ligase B</fullName>
        <ecNumber evidence="7">6.5.1.2</ecNumber>
    </recommendedName>
    <alternativeName>
        <fullName evidence="7">Polydeoxyribonucleotide synthase [NAD(+)] B</fullName>
    </alternativeName>
</protein>
<dbReference type="InterPro" id="IPR013840">
    <property type="entry name" value="DNAligase_N"/>
</dbReference>
<evidence type="ECO:0000256" key="4">
    <source>
        <dbReference type="ARBA" id="ARBA00023027"/>
    </source>
</evidence>
<name>A0ABT5Q364_9PSED</name>
<dbReference type="InterPro" id="IPR010994">
    <property type="entry name" value="RuvA_2-like"/>
</dbReference>
<dbReference type="EMBL" id="JAMDGR010000003">
    <property type="protein sequence ID" value="MDD1148624.1"/>
    <property type="molecule type" value="Genomic_DNA"/>
</dbReference>
<keyword evidence="1 7" id="KW-0436">Ligase</keyword>
<reference evidence="10 11" key="1">
    <citation type="submission" date="2022-05" db="EMBL/GenBank/DDBJ databases">
        <title>Novel Pseudomonas spp. Isolated from a Rainbow Trout Aquaculture Facility.</title>
        <authorList>
            <person name="Testerman T."/>
            <person name="Graf J."/>
        </authorList>
    </citation>
    <scope>NUCLEOTIDE SEQUENCE [LARGE SCALE GENOMIC DNA]</scope>
    <source>
        <strain evidence="10 11">ID357</strain>
    </source>
</reference>
<evidence type="ECO:0000256" key="3">
    <source>
        <dbReference type="ARBA" id="ARBA00022763"/>
    </source>
</evidence>
<dbReference type="Pfam" id="PF03120">
    <property type="entry name" value="OB_DNA_ligase"/>
    <property type="match status" value="1"/>
</dbReference>
<gene>
    <name evidence="7 10" type="primary">ligB</name>
    <name evidence="10" type="ORF">M5G25_10020</name>
</gene>
<comment type="catalytic activity">
    <reaction evidence="6 7">
        <text>NAD(+) + (deoxyribonucleotide)n-3'-hydroxyl + 5'-phospho-(deoxyribonucleotide)m = (deoxyribonucleotide)n+m + AMP + beta-nicotinamide D-nucleotide.</text>
        <dbReference type="EC" id="6.5.1.2"/>
    </reaction>
</comment>
<dbReference type="SMART" id="SM00532">
    <property type="entry name" value="LIGANc"/>
    <property type="match status" value="1"/>
</dbReference>
<keyword evidence="4 7" id="KW-0520">NAD</keyword>
<proteinExistence type="inferred from homology"/>